<proteinExistence type="predicted"/>
<dbReference type="EMBL" id="KV013955">
    <property type="protein sequence ID" value="KZV23103.1"/>
    <property type="molecule type" value="Genomic_DNA"/>
</dbReference>
<feature type="compositionally biased region" description="Polar residues" evidence="1">
    <location>
        <begin position="236"/>
        <end position="250"/>
    </location>
</feature>
<sequence>MGKAALLKAMKECPEEGSSGASTSQALPILGLKDAGIDQLNFHSVQLDYLELLQMGNTDPNKTKVGNKYEVKPQYEELSKQLGGRHSNPVVTTPTIALDFSDTIQQSASHNVTPNQLGGRHSNPVVTTPTIALDFSDTTQQSASHNVGPNQIPNKDTSSNNSSLLPLKLPRQLPLKIPRSLNLPKIPNILAQTNERKLTQRIETHGATYCSIQPFRVPAPAQHSFQKLVGKDRSSQEVSNATKNSKNGGRNQREISIENDGEQ</sequence>
<evidence type="ECO:0000256" key="1">
    <source>
        <dbReference type="SAM" id="MobiDB-lite"/>
    </source>
</evidence>
<evidence type="ECO:0000313" key="2">
    <source>
        <dbReference type="EMBL" id="KZV23103.1"/>
    </source>
</evidence>
<feature type="region of interest" description="Disordered" evidence="1">
    <location>
        <begin position="229"/>
        <end position="263"/>
    </location>
</feature>
<organism evidence="2 3">
    <name type="scientific">Dorcoceras hygrometricum</name>
    <dbReference type="NCBI Taxonomy" id="472368"/>
    <lineage>
        <taxon>Eukaryota</taxon>
        <taxon>Viridiplantae</taxon>
        <taxon>Streptophyta</taxon>
        <taxon>Embryophyta</taxon>
        <taxon>Tracheophyta</taxon>
        <taxon>Spermatophyta</taxon>
        <taxon>Magnoliopsida</taxon>
        <taxon>eudicotyledons</taxon>
        <taxon>Gunneridae</taxon>
        <taxon>Pentapetalae</taxon>
        <taxon>asterids</taxon>
        <taxon>lamiids</taxon>
        <taxon>Lamiales</taxon>
        <taxon>Gesneriaceae</taxon>
        <taxon>Didymocarpoideae</taxon>
        <taxon>Trichosporeae</taxon>
        <taxon>Loxocarpinae</taxon>
        <taxon>Dorcoceras</taxon>
    </lineage>
</organism>
<accession>A0A2Z7AN01</accession>
<evidence type="ECO:0000313" key="3">
    <source>
        <dbReference type="Proteomes" id="UP000250235"/>
    </source>
</evidence>
<keyword evidence="3" id="KW-1185">Reference proteome</keyword>
<reference evidence="2 3" key="1">
    <citation type="journal article" date="2015" name="Proc. Natl. Acad. Sci. U.S.A.">
        <title>The resurrection genome of Boea hygrometrica: A blueprint for survival of dehydration.</title>
        <authorList>
            <person name="Xiao L."/>
            <person name="Yang G."/>
            <person name="Zhang L."/>
            <person name="Yang X."/>
            <person name="Zhao S."/>
            <person name="Ji Z."/>
            <person name="Zhou Q."/>
            <person name="Hu M."/>
            <person name="Wang Y."/>
            <person name="Chen M."/>
            <person name="Xu Y."/>
            <person name="Jin H."/>
            <person name="Xiao X."/>
            <person name="Hu G."/>
            <person name="Bao F."/>
            <person name="Hu Y."/>
            <person name="Wan P."/>
            <person name="Li L."/>
            <person name="Deng X."/>
            <person name="Kuang T."/>
            <person name="Xiang C."/>
            <person name="Zhu J.K."/>
            <person name="Oliver M.J."/>
            <person name="He Y."/>
        </authorList>
    </citation>
    <scope>NUCLEOTIDE SEQUENCE [LARGE SCALE GENOMIC DNA]</scope>
    <source>
        <strain evidence="3">cv. XS01</strain>
    </source>
</reference>
<feature type="compositionally biased region" description="Polar residues" evidence="1">
    <location>
        <begin position="139"/>
        <end position="157"/>
    </location>
</feature>
<dbReference type="Proteomes" id="UP000250235">
    <property type="component" value="Unassembled WGS sequence"/>
</dbReference>
<dbReference type="AlphaFoldDB" id="A0A2Z7AN01"/>
<name>A0A2Z7AN01_9LAMI</name>
<protein>
    <submittedName>
        <fullName evidence="2">Uncharacterized protein</fullName>
    </submittedName>
</protein>
<gene>
    <name evidence="2" type="ORF">F511_06627</name>
</gene>
<feature type="region of interest" description="Disordered" evidence="1">
    <location>
        <begin position="139"/>
        <end position="165"/>
    </location>
</feature>